<dbReference type="EMBL" id="NVSR01000137">
    <property type="protein sequence ID" value="PCI23677.1"/>
    <property type="molecule type" value="Genomic_DNA"/>
</dbReference>
<proteinExistence type="inferred from homology"/>
<protein>
    <recommendedName>
        <fullName evidence="4">Corrinoid adenosyltransferase</fullName>
        <ecNumber evidence="4">2.5.1.17</ecNumber>
    </recommendedName>
    <alternativeName>
        <fullName evidence="4">Cob(II)alamin adenosyltransferase</fullName>
    </alternativeName>
    <alternativeName>
        <fullName evidence="4">Cob(II)yrinic acid a,c-diamide adenosyltransferase</fullName>
    </alternativeName>
    <alternativeName>
        <fullName evidence="4">Cobinamide/cobalamin adenosyltransferase</fullName>
    </alternativeName>
</protein>
<dbReference type="GO" id="GO:0009236">
    <property type="term" value="P:cobalamin biosynthetic process"/>
    <property type="evidence" value="ECO:0007669"/>
    <property type="project" value="UniProtKB-UniRule"/>
</dbReference>
<dbReference type="GO" id="GO:0008817">
    <property type="term" value="F:corrinoid adenosyltransferase activity"/>
    <property type="evidence" value="ECO:0007669"/>
    <property type="project" value="UniProtKB-UniRule"/>
</dbReference>
<dbReference type="AlphaFoldDB" id="A0A2A4SSD4"/>
<sequence length="173" mass="19670">MTIATKKGDQGNTRLLYGKSVPKSHVRVEAYGEVDELNAFLGICRANDSDPTRKEWLFHIQSTNFVLGAELATPEADQKKLKTVINQEQLDYLQVRVDQLEKIPGVVDGWSIPGDNVLAAWYDAARCVCRRVERKMVLLDHTEGLKNPFLLAFINRLSDLIWLMGRQVMVEKK</sequence>
<dbReference type="InterPro" id="IPR016030">
    <property type="entry name" value="CblAdoTrfase-like"/>
</dbReference>
<dbReference type="GO" id="GO:0005524">
    <property type="term" value="F:ATP binding"/>
    <property type="evidence" value="ECO:0007669"/>
    <property type="project" value="UniProtKB-UniRule"/>
</dbReference>
<keyword evidence="3 4" id="KW-0067">ATP-binding</keyword>
<accession>A0A2A4SSD4</accession>
<dbReference type="PANTHER" id="PTHR12213:SF0">
    <property type="entry name" value="CORRINOID ADENOSYLTRANSFERASE MMAB"/>
    <property type="match status" value="1"/>
</dbReference>
<dbReference type="NCBIfam" id="TIGR00636">
    <property type="entry name" value="PduO_Nterm"/>
    <property type="match status" value="1"/>
</dbReference>
<evidence type="ECO:0000313" key="6">
    <source>
        <dbReference type="EMBL" id="PCI23677.1"/>
    </source>
</evidence>
<keyword evidence="4" id="KW-0169">Cobalamin biosynthesis</keyword>
<evidence type="ECO:0000256" key="2">
    <source>
        <dbReference type="ARBA" id="ARBA00022741"/>
    </source>
</evidence>
<evidence type="ECO:0000313" key="7">
    <source>
        <dbReference type="Proteomes" id="UP000218113"/>
    </source>
</evidence>
<comment type="catalytic activity">
    <reaction evidence="4">
        <text>2 cob(II)alamin + reduced [electron-transfer flavoprotein] + 2 ATP = 2 adenosylcob(III)alamin + 2 triphosphate + oxidized [electron-transfer flavoprotein] + 3 H(+)</text>
        <dbReference type="Rhea" id="RHEA:28671"/>
        <dbReference type="Rhea" id="RHEA-COMP:10685"/>
        <dbReference type="Rhea" id="RHEA-COMP:10686"/>
        <dbReference type="ChEBI" id="CHEBI:15378"/>
        <dbReference type="ChEBI" id="CHEBI:16304"/>
        <dbReference type="ChEBI" id="CHEBI:18036"/>
        <dbReference type="ChEBI" id="CHEBI:18408"/>
        <dbReference type="ChEBI" id="CHEBI:30616"/>
        <dbReference type="ChEBI" id="CHEBI:57692"/>
        <dbReference type="ChEBI" id="CHEBI:58307"/>
        <dbReference type="EC" id="2.5.1.17"/>
    </reaction>
</comment>
<reference evidence="7" key="1">
    <citation type="submission" date="2017-08" db="EMBL/GenBank/DDBJ databases">
        <title>A dynamic microbial community with high functional redundancy inhabits the cold, oxic subseafloor aquifer.</title>
        <authorList>
            <person name="Tully B.J."/>
            <person name="Wheat C.G."/>
            <person name="Glazer B.T."/>
            <person name="Huber J.A."/>
        </authorList>
    </citation>
    <scope>NUCLEOTIDE SEQUENCE [LARGE SCALE GENOMIC DNA]</scope>
</reference>
<dbReference type="Gene3D" id="1.20.1200.10">
    <property type="entry name" value="Cobalamin adenosyltransferase-like"/>
    <property type="match status" value="1"/>
</dbReference>
<keyword evidence="2 4" id="KW-0547">Nucleotide-binding</keyword>
<dbReference type="InterPro" id="IPR036451">
    <property type="entry name" value="CblAdoTrfase-like_sf"/>
</dbReference>
<gene>
    <name evidence="6" type="ORF">COB67_12485</name>
</gene>
<dbReference type="Pfam" id="PF01923">
    <property type="entry name" value="Cob_adeno_trans"/>
    <property type="match status" value="1"/>
</dbReference>
<comment type="catalytic activity">
    <reaction evidence="4">
        <text>2 cob(II)yrinate a,c diamide + reduced [electron-transfer flavoprotein] + 2 ATP = 2 adenosylcob(III)yrinate a,c-diamide + 2 triphosphate + oxidized [electron-transfer flavoprotein] + 3 H(+)</text>
        <dbReference type="Rhea" id="RHEA:11528"/>
        <dbReference type="Rhea" id="RHEA-COMP:10685"/>
        <dbReference type="Rhea" id="RHEA-COMP:10686"/>
        <dbReference type="ChEBI" id="CHEBI:15378"/>
        <dbReference type="ChEBI" id="CHEBI:18036"/>
        <dbReference type="ChEBI" id="CHEBI:30616"/>
        <dbReference type="ChEBI" id="CHEBI:57692"/>
        <dbReference type="ChEBI" id="CHEBI:58307"/>
        <dbReference type="ChEBI" id="CHEBI:58503"/>
        <dbReference type="ChEBI" id="CHEBI:58537"/>
        <dbReference type="EC" id="2.5.1.17"/>
    </reaction>
</comment>
<evidence type="ECO:0000256" key="1">
    <source>
        <dbReference type="ARBA" id="ARBA00022679"/>
    </source>
</evidence>
<feature type="domain" description="Cobalamin adenosyltransferase-like" evidence="5">
    <location>
        <begin position="3"/>
        <end position="167"/>
    </location>
</feature>
<dbReference type="SUPFAM" id="SSF89028">
    <property type="entry name" value="Cobalamin adenosyltransferase-like"/>
    <property type="match status" value="1"/>
</dbReference>
<comment type="pathway">
    <text evidence="4">Cofactor biosynthesis; adenosylcobalamin biosynthesis; adenosylcobalamin from cob(II)yrinate a,c-diamide: step 2/7.</text>
</comment>
<evidence type="ECO:0000256" key="3">
    <source>
        <dbReference type="ARBA" id="ARBA00022840"/>
    </source>
</evidence>
<dbReference type="Proteomes" id="UP000218113">
    <property type="component" value="Unassembled WGS sequence"/>
</dbReference>
<keyword evidence="1 4" id="KW-0808">Transferase</keyword>
<organism evidence="6 7">
    <name type="scientific">SAR324 cluster bacterium</name>
    <dbReference type="NCBI Taxonomy" id="2024889"/>
    <lineage>
        <taxon>Bacteria</taxon>
        <taxon>Deltaproteobacteria</taxon>
        <taxon>SAR324 cluster</taxon>
    </lineage>
</organism>
<dbReference type="UniPathway" id="UPA00148">
    <property type="reaction ID" value="UER00233"/>
</dbReference>
<comment type="similarity">
    <text evidence="4">Belongs to the Cob(I)alamin adenosyltransferase family.</text>
</comment>
<name>A0A2A4SSD4_9DELT</name>
<evidence type="ECO:0000256" key="4">
    <source>
        <dbReference type="RuleBase" id="RU366026"/>
    </source>
</evidence>
<comment type="caution">
    <text evidence="6">The sequence shown here is derived from an EMBL/GenBank/DDBJ whole genome shotgun (WGS) entry which is preliminary data.</text>
</comment>
<dbReference type="EC" id="2.5.1.17" evidence="4"/>
<dbReference type="PANTHER" id="PTHR12213">
    <property type="entry name" value="CORRINOID ADENOSYLTRANSFERASE"/>
    <property type="match status" value="1"/>
</dbReference>
<evidence type="ECO:0000259" key="5">
    <source>
        <dbReference type="Pfam" id="PF01923"/>
    </source>
</evidence>
<dbReference type="InterPro" id="IPR029499">
    <property type="entry name" value="PduO-typ"/>
</dbReference>